<proteinExistence type="predicted"/>
<name>Q01NM9_SOLUE</name>
<dbReference type="InParanoid" id="Q01NM9"/>
<dbReference type="EMBL" id="CP000473">
    <property type="protein sequence ID" value="ABJ88741.1"/>
    <property type="molecule type" value="Genomic_DNA"/>
</dbReference>
<dbReference type="HOGENOM" id="CLU_1585398_0_0_0"/>
<feature type="chain" id="PRO_5004163079" description="SPOR domain-containing protein" evidence="2">
    <location>
        <begin position="28"/>
        <end position="168"/>
    </location>
</feature>
<keyword evidence="2" id="KW-0732">Signal</keyword>
<reference evidence="3" key="1">
    <citation type="submission" date="2006-10" db="EMBL/GenBank/DDBJ databases">
        <title>Complete sequence of Solibacter usitatus Ellin6076.</title>
        <authorList>
            <consortium name="US DOE Joint Genome Institute"/>
            <person name="Copeland A."/>
            <person name="Lucas S."/>
            <person name="Lapidus A."/>
            <person name="Barry K."/>
            <person name="Detter J.C."/>
            <person name="Glavina del Rio T."/>
            <person name="Hammon N."/>
            <person name="Israni S."/>
            <person name="Dalin E."/>
            <person name="Tice H."/>
            <person name="Pitluck S."/>
            <person name="Thompson L.S."/>
            <person name="Brettin T."/>
            <person name="Bruce D."/>
            <person name="Han C."/>
            <person name="Tapia R."/>
            <person name="Gilna P."/>
            <person name="Schmutz J."/>
            <person name="Larimer F."/>
            <person name="Land M."/>
            <person name="Hauser L."/>
            <person name="Kyrpides N."/>
            <person name="Mikhailova N."/>
            <person name="Janssen P.H."/>
            <person name="Kuske C.R."/>
            <person name="Richardson P."/>
        </authorList>
    </citation>
    <scope>NUCLEOTIDE SEQUENCE</scope>
    <source>
        <strain evidence="3">Ellin6076</strain>
    </source>
</reference>
<evidence type="ECO:0000313" key="3">
    <source>
        <dbReference type="EMBL" id="ABJ88741.1"/>
    </source>
</evidence>
<sequence precursor="true">MKPRLQGIIVFRRVIMLALLAVASAAAADLPIRPLTVCEITADLAAHEGKDVAVLGRYSFRRDGRWIGEEACEPAAKTPPSLWLSEDSTTAPKPPGEFELDVPSLNRKFADLLHRTSLAKFRFGNPEYDRWAVIYGRVVPRKADAAHKASADLLFRGNGVVIFLTTEQ</sequence>
<gene>
    <name evidence="3" type="ordered locus">Acid_7845</name>
</gene>
<dbReference type="OrthoDB" id="9846783at2"/>
<accession>Q01NM9</accession>
<feature type="region of interest" description="Disordered" evidence="1">
    <location>
        <begin position="77"/>
        <end position="97"/>
    </location>
</feature>
<protein>
    <recommendedName>
        <fullName evidence="4">SPOR domain-containing protein</fullName>
    </recommendedName>
</protein>
<dbReference type="KEGG" id="sus:Acid_7845"/>
<organism evidence="3">
    <name type="scientific">Solibacter usitatus (strain Ellin6076)</name>
    <dbReference type="NCBI Taxonomy" id="234267"/>
    <lineage>
        <taxon>Bacteria</taxon>
        <taxon>Pseudomonadati</taxon>
        <taxon>Acidobacteriota</taxon>
        <taxon>Terriglobia</taxon>
        <taxon>Bryobacterales</taxon>
        <taxon>Solibacteraceae</taxon>
        <taxon>Candidatus Solibacter</taxon>
    </lineage>
</organism>
<dbReference type="AlphaFoldDB" id="Q01NM9"/>
<evidence type="ECO:0000256" key="2">
    <source>
        <dbReference type="SAM" id="SignalP"/>
    </source>
</evidence>
<feature type="signal peptide" evidence="2">
    <location>
        <begin position="1"/>
        <end position="27"/>
    </location>
</feature>
<evidence type="ECO:0000256" key="1">
    <source>
        <dbReference type="SAM" id="MobiDB-lite"/>
    </source>
</evidence>
<evidence type="ECO:0008006" key="4">
    <source>
        <dbReference type="Google" id="ProtNLM"/>
    </source>
</evidence>